<evidence type="ECO:0000313" key="2">
    <source>
        <dbReference type="EMBL" id="GES90964.1"/>
    </source>
</evidence>
<accession>A0A2Z6Q4W5</accession>
<evidence type="ECO:0000313" key="1">
    <source>
        <dbReference type="EMBL" id="GBB85183.1"/>
    </source>
</evidence>
<protein>
    <recommendedName>
        <fullName evidence="4">HMG box domain-containing protein</fullName>
    </recommendedName>
</protein>
<dbReference type="EMBL" id="BEXD01000196">
    <property type="protein sequence ID" value="GBB85183.1"/>
    <property type="molecule type" value="Genomic_DNA"/>
</dbReference>
<dbReference type="Proteomes" id="UP000247702">
    <property type="component" value="Unassembled WGS sequence"/>
</dbReference>
<dbReference type="Gene3D" id="1.10.30.10">
    <property type="entry name" value="High mobility group box domain"/>
    <property type="match status" value="1"/>
</dbReference>
<comment type="caution">
    <text evidence="1">The sequence shown here is derived from an EMBL/GenBank/DDBJ whole genome shotgun (WGS) entry which is preliminary data.</text>
</comment>
<evidence type="ECO:0000313" key="3">
    <source>
        <dbReference type="Proteomes" id="UP000247702"/>
    </source>
</evidence>
<dbReference type="InterPro" id="IPR036910">
    <property type="entry name" value="HMG_box_dom_sf"/>
</dbReference>
<organism evidence="1 3">
    <name type="scientific">Rhizophagus clarus</name>
    <dbReference type="NCBI Taxonomy" id="94130"/>
    <lineage>
        <taxon>Eukaryota</taxon>
        <taxon>Fungi</taxon>
        <taxon>Fungi incertae sedis</taxon>
        <taxon>Mucoromycota</taxon>
        <taxon>Glomeromycotina</taxon>
        <taxon>Glomeromycetes</taxon>
        <taxon>Glomerales</taxon>
        <taxon>Glomeraceae</taxon>
        <taxon>Rhizophagus</taxon>
    </lineage>
</organism>
<proteinExistence type="predicted"/>
<sequence length="224" mass="25643">MPKTSLKHKHVTSSIDSNTENNIEINITGLDNSNDNDALIENIKPTFPSILTVNDLIKNAIVSNKPKPLPNAFIAYRMALMKEYRIKNCKLPSMGKISKVAKNYWNMEPKHIKDFYETLVKDAKLIYKQSNIQIVLDKHMDNVVMNQENNVNREVEIEKGHVKIQHVNNDANFPSVSSTDISSETSLVNSFANFRNSYNMSSTLYDDREYIRVLEQTIDHLLGN</sequence>
<evidence type="ECO:0008006" key="4">
    <source>
        <dbReference type="Google" id="ProtNLM"/>
    </source>
</evidence>
<name>A0A2Z6Q4W5_9GLOM</name>
<reference evidence="2" key="2">
    <citation type="submission" date="2019-10" db="EMBL/GenBank/DDBJ databases">
        <title>Conservation and host-specific expression of non-tandemly repeated heterogenous ribosome RNA gene in arbuscular mycorrhizal fungi.</title>
        <authorList>
            <person name="Maeda T."/>
            <person name="Kobayashi Y."/>
            <person name="Nakagawa T."/>
            <person name="Ezawa T."/>
            <person name="Yamaguchi K."/>
            <person name="Bino T."/>
            <person name="Nishimoto Y."/>
            <person name="Shigenobu S."/>
            <person name="Kawaguchi M."/>
        </authorList>
    </citation>
    <scope>NUCLEOTIDE SEQUENCE</scope>
    <source>
        <strain evidence="2">HR1</strain>
    </source>
</reference>
<reference evidence="1 3" key="1">
    <citation type="submission" date="2017-11" db="EMBL/GenBank/DDBJ databases">
        <title>The genome of Rhizophagus clarus HR1 reveals common genetic basis of auxotrophy among arbuscular mycorrhizal fungi.</title>
        <authorList>
            <person name="Kobayashi Y."/>
        </authorList>
    </citation>
    <scope>NUCLEOTIDE SEQUENCE [LARGE SCALE GENOMIC DNA]</scope>
    <source>
        <strain evidence="1 3">HR1</strain>
    </source>
</reference>
<dbReference type="Proteomes" id="UP000615446">
    <property type="component" value="Unassembled WGS sequence"/>
</dbReference>
<dbReference type="SUPFAM" id="SSF47095">
    <property type="entry name" value="HMG-box"/>
    <property type="match status" value="1"/>
</dbReference>
<keyword evidence="3" id="KW-1185">Reference proteome</keyword>
<dbReference type="AlphaFoldDB" id="A0A2Z6Q4W5"/>
<gene>
    <name evidence="2" type="ORF">RCL2_001779600</name>
    <name evidence="1" type="ORF">RclHR1_11740002</name>
</gene>
<dbReference type="OrthoDB" id="6247875at2759"/>
<dbReference type="EMBL" id="BLAL01000197">
    <property type="protein sequence ID" value="GES90964.1"/>
    <property type="molecule type" value="Genomic_DNA"/>
</dbReference>